<proteinExistence type="predicted"/>
<evidence type="ECO:0000256" key="1">
    <source>
        <dbReference type="SAM" id="Phobius"/>
    </source>
</evidence>
<dbReference type="EMBL" id="AP019781">
    <property type="protein sequence ID" value="BBL66823.1"/>
    <property type="molecule type" value="Genomic_DNA"/>
</dbReference>
<keyword evidence="1" id="KW-0472">Membrane</keyword>
<evidence type="ECO:0000313" key="3">
    <source>
        <dbReference type="EMBL" id="BBL66823.1"/>
    </source>
</evidence>
<dbReference type="RefSeq" id="WP_221057347.1">
    <property type="nucleotide sequence ID" value="NZ_AP019781.1"/>
</dbReference>
<dbReference type="GeneID" id="66129500"/>
<protein>
    <recommendedName>
        <fullName evidence="2">SMODS and SLOG-associating 2TM effector domain-containing protein</fullName>
    </recommendedName>
</protein>
<keyword evidence="1" id="KW-0812">Transmembrane</keyword>
<organism evidence="3 4">
    <name type="scientific">Methanoculleus chikugoensis</name>
    <dbReference type="NCBI Taxonomy" id="118126"/>
    <lineage>
        <taxon>Archaea</taxon>
        <taxon>Methanobacteriati</taxon>
        <taxon>Methanobacteriota</taxon>
        <taxon>Stenosarchaea group</taxon>
        <taxon>Methanomicrobia</taxon>
        <taxon>Methanomicrobiales</taxon>
        <taxon>Methanomicrobiaceae</taxon>
        <taxon>Methanoculleus</taxon>
    </lineage>
</organism>
<feature type="transmembrane region" description="Helical" evidence="1">
    <location>
        <begin position="411"/>
        <end position="431"/>
    </location>
</feature>
<evidence type="ECO:0000259" key="2">
    <source>
        <dbReference type="Pfam" id="PF18181"/>
    </source>
</evidence>
<feature type="transmembrane region" description="Helical" evidence="1">
    <location>
        <begin position="292"/>
        <end position="309"/>
    </location>
</feature>
<dbReference type="Proteomes" id="UP000824969">
    <property type="component" value="Chromosome"/>
</dbReference>
<feature type="transmembrane region" description="Helical" evidence="1">
    <location>
        <begin position="262"/>
        <end position="286"/>
    </location>
</feature>
<feature type="transmembrane region" description="Helical" evidence="1">
    <location>
        <begin position="443"/>
        <end position="466"/>
    </location>
</feature>
<dbReference type="InterPro" id="IPR040884">
    <property type="entry name" value="SLATT_1"/>
</dbReference>
<accession>A0ABN5XCQ1</accession>
<name>A0ABN5XCQ1_9EURY</name>
<keyword evidence="4" id="KW-1185">Reference proteome</keyword>
<dbReference type="Pfam" id="PF18181">
    <property type="entry name" value="SLATT_1"/>
    <property type="match status" value="1"/>
</dbReference>
<reference evidence="3 4" key="1">
    <citation type="submission" date="2019-06" db="EMBL/GenBank/DDBJ databases">
        <title>Complete genome sequence of Methanoculleus chikugoensis strain MG62.</title>
        <authorList>
            <person name="Asakawa S."/>
            <person name="Dianou D."/>
        </authorList>
    </citation>
    <scope>NUCLEOTIDE SEQUENCE [LARGE SCALE GENOMIC DNA]</scope>
    <source>
        <strain evidence="3 4">MG62</strain>
    </source>
</reference>
<keyword evidence="1" id="KW-1133">Transmembrane helix</keyword>
<feature type="domain" description="SMODS and SLOG-associating 2TM effector" evidence="2">
    <location>
        <begin position="388"/>
        <end position="518"/>
    </location>
</feature>
<evidence type="ECO:0000313" key="4">
    <source>
        <dbReference type="Proteomes" id="UP000824969"/>
    </source>
</evidence>
<sequence length="530" mass="58753">MVTEPPQKPLLAEIRIGITGHRNVSASPELLREIHAILAEIDGILEDTPYRYRVISPLAEGADRIVAKAVLEWKAGNPVLSPALDVLLPFEKEDYLRDFGTQSSRDEFEGLLEKAASTVVLPAHGTREEEYEAVGHAVVDRCDLLIAVWDGKPASGQGGTSDIVNYARETGRAYVHINPAGGVPGRSGTDVLFESLHRLNILNREQTPAGTAGEIHWLSETLRNGCKKYGLPVDLVAPFEEEIIPAFARMDQLAILYQKRHLNAGTVIALLATLAVATVTVQVLFLPDHPELLWLEFLEMAGILGIVFVSRRGEWHRKWIDYRIIAEQLRAYPFLALAGMDLSEGGETNPEDWTGTVITGFWKRSLPPLGDIGVRKRAIFAFIIAEYLEDQVKFYRKATVRHEARDRIFEIVGIGLFVITMIASALHALGIGHGSAHDAGLQIPALLTVFAIVLPAFGGALTTIQVQREFHKNALRYDAIARRLTMLIRQMKASRTPDTSGNLLKEAYTLITSENQDWRITLIVRQLHPA</sequence>
<gene>
    <name evidence="3" type="ORF">MchiMG62_00040</name>
</gene>